<sequence>MPISIEGLKSHVDGLKVPDIIIIQAEGWRVCTCGPAYSACYGTGTCGSCGNPRGNHADTCSPLPKLKRQVRLMVSKVRGLEWSQFVRNTQNGGGTTPNAFLEGKELWDYLDYNKAEDISQAVNDV</sequence>
<dbReference type="Proteomes" id="UP000267821">
    <property type="component" value="Unassembled WGS sequence"/>
</dbReference>
<gene>
    <name evidence="1" type="ORF">L211DRAFT_701969</name>
</gene>
<protein>
    <submittedName>
        <fullName evidence="1">Uncharacterized protein</fullName>
    </submittedName>
</protein>
<dbReference type="InParanoid" id="A0A3N4M8I5"/>
<keyword evidence="2" id="KW-1185">Reference proteome</keyword>
<name>A0A3N4M8I5_9PEZI</name>
<dbReference type="AlphaFoldDB" id="A0A3N4M8I5"/>
<evidence type="ECO:0000313" key="2">
    <source>
        <dbReference type="Proteomes" id="UP000267821"/>
    </source>
</evidence>
<organism evidence="1 2">
    <name type="scientific">Terfezia boudieri ATCC MYA-4762</name>
    <dbReference type="NCBI Taxonomy" id="1051890"/>
    <lineage>
        <taxon>Eukaryota</taxon>
        <taxon>Fungi</taxon>
        <taxon>Dikarya</taxon>
        <taxon>Ascomycota</taxon>
        <taxon>Pezizomycotina</taxon>
        <taxon>Pezizomycetes</taxon>
        <taxon>Pezizales</taxon>
        <taxon>Pezizaceae</taxon>
        <taxon>Terfezia</taxon>
    </lineage>
</organism>
<dbReference type="EMBL" id="ML121535">
    <property type="protein sequence ID" value="RPB26215.1"/>
    <property type="molecule type" value="Genomic_DNA"/>
</dbReference>
<accession>A0A3N4M8I5</accession>
<proteinExistence type="predicted"/>
<reference evidence="1 2" key="1">
    <citation type="journal article" date="2018" name="Nat. Ecol. Evol.">
        <title>Pezizomycetes genomes reveal the molecular basis of ectomycorrhizal truffle lifestyle.</title>
        <authorList>
            <person name="Murat C."/>
            <person name="Payen T."/>
            <person name="Noel B."/>
            <person name="Kuo A."/>
            <person name="Morin E."/>
            <person name="Chen J."/>
            <person name="Kohler A."/>
            <person name="Krizsan K."/>
            <person name="Balestrini R."/>
            <person name="Da Silva C."/>
            <person name="Montanini B."/>
            <person name="Hainaut M."/>
            <person name="Levati E."/>
            <person name="Barry K.W."/>
            <person name="Belfiori B."/>
            <person name="Cichocki N."/>
            <person name="Clum A."/>
            <person name="Dockter R.B."/>
            <person name="Fauchery L."/>
            <person name="Guy J."/>
            <person name="Iotti M."/>
            <person name="Le Tacon F."/>
            <person name="Lindquist E.A."/>
            <person name="Lipzen A."/>
            <person name="Malagnac F."/>
            <person name="Mello A."/>
            <person name="Molinier V."/>
            <person name="Miyauchi S."/>
            <person name="Poulain J."/>
            <person name="Riccioni C."/>
            <person name="Rubini A."/>
            <person name="Sitrit Y."/>
            <person name="Splivallo R."/>
            <person name="Traeger S."/>
            <person name="Wang M."/>
            <person name="Zifcakova L."/>
            <person name="Wipf D."/>
            <person name="Zambonelli A."/>
            <person name="Paolocci F."/>
            <person name="Nowrousian M."/>
            <person name="Ottonello S."/>
            <person name="Baldrian P."/>
            <person name="Spatafora J.W."/>
            <person name="Henrissat B."/>
            <person name="Nagy L.G."/>
            <person name="Aury J.M."/>
            <person name="Wincker P."/>
            <person name="Grigoriev I.V."/>
            <person name="Bonfante P."/>
            <person name="Martin F.M."/>
        </authorList>
    </citation>
    <scope>NUCLEOTIDE SEQUENCE [LARGE SCALE GENOMIC DNA]</scope>
    <source>
        <strain evidence="1 2">ATCC MYA-4762</strain>
    </source>
</reference>
<evidence type="ECO:0000313" key="1">
    <source>
        <dbReference type="EMBL" id="RPB26215.1"/>
    </source>
</evidence>